<dbReference type="GO" id="GO:0007059">
    <property type="term" value="P:chromosome segregation"/>
    <property type="evidence" value="ECO:0007669"/>
    <property type="project" value="UniProtKB-KW"/>
</dbReference>
<dbReference type="SUPFAM" id="SSF46785">
    <property type="entry name" value="Winged helix' DNA-binding domain"/>
    <property type="match status" value="1"/>
</dbReference>
<evidence type="ECO:0000313" key="10">
    <source>
        <dbReference type="EMBL" id="CAI9103181.1"/>
    </source>
</evidence>
<dbReference type="Pfam" id="PF04825">
    <property type="entry name" value="Rad21_Rec8_N"/>
    <property type="match status" value="1"/>
</dbReference>
<dbReference type="InterPro" id="IPR023093">
    <property type="entry name" value="ScpA-like_C"/>
</dbReference>
<dbReference type="InterPro" id="IPR039781">
    <property type="entry name" value="Rad21/Rec8-like"/>
</dbReference>
<dbReference type="EMBL" id="OX459121">
    <property type="protein sequence ID" value="CAI9103181.1"/>
    <property type="molecule type" value="Genomic_DNA"/>
</dbReference>
<evidence type="ECO:0000256" key="3">
    <source>
        <dbReference type="ARBA" id="ARBA00022776"/>
    </source>
</evidence>
<feature type="domain" description="Rad21/Rec8-like protein C-terminal eukaryotic" evidence="8">
    <location>
        <begin position="582"/>
        <end position="632"/>
    </location>
</feature>
<dbReference type="Gene3D" id="1.10.10.580">
    <property type="entry name" value="Structural maintenance of chromosome 1. Chain E"/>
    <property type="match status" value="1"/>
</dbReference>
<feature type="region of interest" description="Disordered" evidence="7">
    <location>
        <begin position="180"/>
        <end position="223"/>
    </location>
</feature>
<comment type="subunit">
    <text evidence="6">Component of the cohesin complex.</text>
</comment>
<gene>
    <name evidence="10" type="ORF">OLC1_LOCUS12399</name>
</gene>
<organism evidence="10 11">
    <name type="scientific">Oldenlandia corymbosa var. corymbosa</name>
    <dbReference type="NCBI Taxonomy" id="529605"/>
    <lineage>
        <taxon>Eukaryota</taxon>
        <taxon>Viridiplantae</taxon>
        <taxon>Streptophyta</taxon>
        <taxon>Embryophyta</taxon>
        <taxon>Tracheophyta</taxon>
        <taxon>Spermatophyta</taxon>
        <taxon>Magnoliopsida</taxon>
        <taxon>eudicotyledons</taxon>
        <taxon>Gunneridae</taxon>
        <taxon>Pentapetalae</taxon>
        <taxon>asterids</taxon>
        <taxon>lamiids</taxon>
        <taxon>Gentianales</taxon>
        <taxon>Rubiaceae</taxon>
        <taxon>Rubioideae</taxon>
        <taxon>Spermacoceae</taxon>
        <taxon>Hedyotis-Oldenlandia complex</taxon>
        <taxon>Oldenlandia</taxon>
    </lineage>
</organism>
<sequence length="636" mass="71887">MFYSHQLLARKTPIGTVWSAAHLQNRLKKSDYTSTNIPSTVEKIMYPEVPIALRMSSHLLLGVVRIYSKQVDYLYKDCYGVLTGIRKAFSSVNINLPQDATQASYYSVTLPERFELDAFEDDNVSDRHEDTHLKLPEEITLEDQFPTGYVVITLEPENHSPFPRDTPDTMLQPMAEDIRPPVKDDTIPTNGDPSSSNHPEFNAKPTEHSTPEIPDIENRLSVPHNPGEDVSLLSYNIIEPDQDLMEQIIIDDKIKTPVSAETLLSDTPHSLQQKPPSISLQKSRESLDIRIGSKRATPELLLQQSPPVEQQRRKQTKRRRLFFDESTVLTNMSMKAALEDPRGILRRKRNCPGSNMDIWKLNKRLKKDSMFLEPLITGLCSDLRSMYEREVISSKPHLRKSEEPHPEPVVLEQSPTPTRLSEVEIELPRNIETPRDNHTYGFIPSPSPVPPTPTTKSPQFGSDFTPLQKEIGSEKERSEATIRTDTLLTPPSIQGPTSDKRREAENSIHSNIPEMDYSVGELSFLEQDDNTPAGSQGTPDSSRLTRKDTGTQEYDQLSARTRAVAQYLKRQSSITPNSAELQSLSLNKILEGKSRKVCARMFNEMLVLKNCGLVDVNQETPFQDITLKVTSKLLKG</sequence>
<name>A0AAV1D5M0_OLDCO</name>
<dbReference type="GO" id="GO:0003682">
    <property type="term" value="F:chromatin binding"/>
    <property type="evidence" value="ECO:0007669"/>
    <property type="project" value="TreeGrafter"/>
</dbReference>
<dbReference type="CDD" id="cd21793">
    <property type="entry name" value="Rad21_Rec8_M_AtSYN1-like"/>
    <property type="match status" value="1"/>
</dbReference>
<feature type="region of interest" description="Disordered" evidence="7">
    <location>
        <begin position="527"/>
        <end position="551"/>
    </location>
</feature>
<comment type="subcellular location">
    <subcellularLocation>
        <location evidence="1">Nucleus</location>
    </subcellularLocation>
</comment>
<dbReference type="GO" id="GO:1990414">
    <property type="term" value="P:replication-born double-strand break repair via sister chromatid exchange"/>
    <property type="evidence" value="ECO:0007669"/>
    <property type="project" value="TreeGrafter"/>
</dbReference>
<evidence type="ECO:0000256" key="1">
    <source>
        <dbReference type="ARBA" id="ARBA00004123"/>
    </source>
</evidence>
<dbReference type="PANTHER" id="PTHR12585:SF55">
    <property type="entry name" value="SISTER CHROMATID COHESION 1 PROTEIN 3"/>
    <property type="match status" value="1"/>
</dbReference>
<dbReference type="InterPro" id="IPR006909">
    <property type="entry name" value="Rad21/Rec8_C_eu"/>
</dbReference>
<evidence type="ECO:0000256" key="7">
    <source>
        <dbReference type="SAM" id="MobiDB-lite"/>
    </source>
</evidence>
<feature type="region of interest" description="Disordered" evidence="7">
    <location>
        <begin position="394"/>
        <end position="514"/>
    </location>
</feature>
<evidence type="ECO:0000256" key="6">
    <source>
        <dbReference type="ARBA" id="ARBA00064543"/>
    </source>
</evidence>
<feature type="domain" description="Rad21/Rec8-like protein N-terminal" evidence="9">
    <location>
        <begin position="1"/>
        <end position="102"/>
    </location>
</feature>
<dbReference type="FunFam" id="1.10.10.580:FF:000002">
    <property type="entry name" value="Sister chromatid cohesion 1 protein 4"/>
    <property type="match status" value="1"/>
</dbReference>
<keyword evidence="3" id="KW-0132">Cell division</keyword>
<keyword evidence="3" id="KW-0131">Cell cycle</keyword>
<evidence type="ECO:0000256" key="5">
    <source>
        <dbReference type="ARBA" id="ARBA00023242"/>
    </source>
</evidence>
<proteinExistence type="inferred from homology"/>
<accession>A0AAV1D5M0</accession>
<dbReference type="GO" id="GO:0008278">
    <property type="term" value="C:cohesin complex"/>
    <property type="evidence" value="ECO:0007669"/>
    <property type="project" value="InterPro"/>
</dbReference>
<evidence type="ECO:0000256" key="4">
    <source>
        <dbReference type="ARBA" id="ARBA00022829"/>
    </source>
</evidence>
<dbReference type="InterPro" id="IPR006910">
    <property type="entry name" value="Rad21_Rec8_N"/>
</dbReference>
<dbReference type="Proteomes" id="UP001161247">
    <property type="component" value="Chromosome 4"/>
</dbReference>
<keyword evidence="4" id="KW-0159">Chromosome partition</keyword>
<dbReference type="InterPro" id="IPR036390">
    <property type="entry name" value="WH_DNA-bd_sf"/>
</dbReference>
<reference evidence="10" key="1">
    <citation type="submission" date="2023-03" db="EMBL/GenBank/DDBJ databases">
        <authorList>
            <person name="Julca I."/>
        </authorList>
    </citation>
    <scope>NUCLEOTIDE SEQUENCE</scope>
</reference>
<keyword evidence="3" id="KW-0498">Mitosis</keyword>
<evidence type="ECO:0000259" key="9">
    <source>
        <dbReference type="Pfam" id="PF04825"/>
    </source>
</evidence>
<evidence type="ECO:0000259" key="8">
    <source>
        <dbReference type="Pfam" id="PF04824"/>
    </source>
</evidence>
<dbReference type="GO" id="GO:0007062">
    <property type="term" value="P:sister chromatid cohesion"/>
    <property type="evidence" value="ECO:0007669"/>
    <property type="project" value="InterPro"/>
</dbReference>
<feature type="compositionally biased region" description="Polar residues" evidence="7">
    <location>
        <begin position="483"/>
        <end position="497"/>
    </location>
</feature>
<keyword evidence="5" id="KW-0539">Nucleus</keyword>
<dbReference type="PANTHER" id="PTHR12585">
    <property type="entry name" value="SCC1 / RAD21 FAMILY MEMBER"/>
    <property type="match status" value="1"/>
</dbReference>
<protein>
    <submittedName>
        <fullName evidence="10">OLC1v1001627C1</fullName>
    </submittedName>
</protein>
<keyword evidence="11" id="KW-1185">Reference proteome</keyword>
<dbReference type="Pfam" id="PF04824">
    <property type="entry name" value="Rad21_Rec8"/>
    <property type="match status" value="1"/>
</dbReference>
<evidence type="ECO:0000256" key="2">
    <source>
        <dbReference type="ARBA" id="ARBA00009870"/>
    </source>
</evidence>
<comment type="similarity">
    <text evidence="2">Belongs to the rad21 family.</text>
</comment>
<feature type="compositionally biased region" description="Basic and acidic residues" evidence="7">
    <location>
        <begin position="471"/>
        <end position="482"/>
    </location>
</feature>
<feature type="compositionally biased region" description="Basic and acidic residues" evidence="7">
    <location>
        <begin position="426"/>
        <end position="438"/>
    </location>
</feature>
<dbReference type="GO" id="GO:0005634">
    <property type="term" value="C:nucleus"/>
    <property type="evidence" value="ECO:0007669"/>
    <property type="project" value="UniProtKB-SubCell"/>
</dbReference>
<evidence type="ECO:0000313" key="11">
    <source>
        <dbReference type="Proteomes" id="UP001161247"/>
    </source>
</evidence>
<feature type="compositionally biased region" description="Polar residues" evidence="7">
    <location>
        <begin position="530"/>
        <end position="542"/>
    </location>
</feature>
<dbReference type="AlphaFoldDB" id="A0AAV1D5M0"/>
<feature type="compositionally biased region" description="Polar residues" evidence="7">
    <location>
        <begin position="187"/>
        <end position="199"/>
    </location>
</feature>